<dbReference type="EMBL" id="JABBGJ010000031">
    <property type="protein sequence ID" value="NMM01474.1"/>
    <property type="molecule type" value="Genomic_DNA"/>
</dbReference>
<protein>
    <submittedName>
        <fullName evidence="2">Uncharacterized protein</fullName>
    </submittedName>
</protein>
<organism evidence="2 3">
    <name type="scientific">Paraburkholderia polaris</name>
    <dbReference type="NCBI Taxonomy" id="2728848"/>
    <lineage>
        <taxon>Bacteria</taxon>
        <taxon>Pseudomonadati</taxon>
        <taxon>Pseudomonadota</taxon>
        <taxon>Betaproteobacteria</taxon>
        <taxon>Burkholderiales</taxon>
        <taxon>Burkholderiaceae</taxon>
        <taxon>Paraburkholderia</taxon>
    </lineage>
</organism>
<keyword evidence="1" id="KW-0812">Transmembrane</keyword>
<sequence>MGKACWTWKLFYWIIVARAALAFYLRLPGVTVVLGLFAVLLFVVDFRVTTSEHFRESAIGRIAREEGGPATRLIIYLAFGVALLLAAQLVTALAARTDPMAPVSRLCFVCNR</sequence>
<keyword evidence="1" id="KW-1133">Transmembrane helix</keyword>
<feature type="transmembrane region" description="Helical" evidence="1">
    <location>
        <begin position="21"/>
        <end position="44"/>
    </location>
</feature>
<gene>
    <name evidence="2" type="ORF">HHL24_26490</name>
</gene>
<reference evidence="2 3" key="1">
    <citation type="submission" date="2020-04" db="EMBL/GenBank/DDBJ databases">
        <title>Paraburkholderia sp. RP-4-7 isolated from soil.</title>
        <authorList>
            <person name="Dahal R.H."/>
        </authorList>
    </citation>
    <scope>NUCLEOTIDE SEQUENCE [LARGE SCALE GENOMIC DNA]</scope>
    <source>
        <strain evidence="2 3">RP-4-7</strain>
    </source>
</reference>
<evidence type="ECO:0000313" key="3">
    <source>
        <dbReference type="Proteomes" id="UP000544134"/>
    </source>
</evidence>
<evidence type="ECO:0000313" key="2">
    <source>
        <dbReference type="EMBL" id="NMM01474.1"/>
    </source>
</evidence>
<proteinExistence type="predicted"/>
<feature type="transmembrane region" description="Helical" evidence="1">
    <location>
        <begin position="73"/>
        <end position="95"/>
    </location>
</feature>
<name>A0A848INX5_9BURK</name>
<keyword evidence="1" id="KW-0472">Membrane</keyword>
<keyword evidence="3" id="KW-1185">Reference proteome</keyword>
<dbReference type="RefSeq" id="WP_169488312.1">
    <property type="nucleotide sequence ID" value="NZ_JABBGJ010000031.1"/>
</dbReference>
<dbReference type="Proteomes" id="UP000544134">
    <property type="component" value="Unassembled WGS sequence"/>
</dbReference>
<evidence type="ECO:0000256" key="1">
    <source>
        <dbReference type="SAM" id="Phobius"/>
    </source>
</evidence>
<comment type="caution">
    <text evidence="2">The sequence shown here is derived from an EMBL/GenBank/DDBJ whole genome shotgun (WGS) entry which is preliminary data.</text>
</comment>
<dbReference type="AlphaFoldDB" id="A0A848INX5"/>
<accession>A0A848INX5</accession>